<dbReference type="CDD" id="cd18186">
    <property type="entry name" value="BTB_POZ_ZBTB_KLHL-like"/>
    <property type="match status" value="1"/>
</dbReference>
<dbReference type="Pfam" id="PF00651">
    <property type="entry name" value="BTB"/>
    <property type="match status" value="1"/>
</dbReference>
<dbReference type="PROSITE" id="PS50097">
    <property type="entry name" value="BTB"/>
    <property type="match status" value="1"/>
</dbReference>
<dbReference type="PANTHER" id="PTHR45982:SF1">
    <property type="entry name" value="REGULATOR OF CHROMOSOME CONDENSATION"/>
    <property type="match status" value="1"/>
</dbReference>
<dbReference type="InterPro" id="IPR000210">
    <property type="entry name" value="BTB/POZ_dom"/>
</dbReference>
<dbReference type="InterPro" id="IPR009091">
    <property type="entry name" value="RCC1/BLIP-II"/>
</dbReference>
<sequence>MSNIKGIGSNTGHWTRGNSTNQQKLQLLTIFPEEVINIRDVVADYKNNILFLSEEGRIYQTKPSTFQPKLKPIANIPRIKSIASGHYHFLALSNEEKPKAYGWGIANHGELGGTQRQLDFTLIPGLNDIHIDKIYASGYSSFFLNTQNHILYGCGKNSKGELGLPSKELRQSQILKLHENVLKVFSGHGIHSFILKTDGELYAFGHNTEGQYGNGTTETKFQPTKMKYQFPTSKISKIVSAYQHTTILTIDGKVYVTGLDVYNGFGSNLLEFRQYIQFKDKIIIKDIACGYFFISFLTEENEIWVTGRSRFGTNNSNGRTLRKVYTFDVENELPFNTIRCLDIDVLFLLHLNKDNYLSQDLGIILEKGFFSDCKIQKIPVHKFLIQTRLRKPFDEVKKYLEENCTIMEIKALLKWIYTEKFKNRKKIFEILNYFGIQDPQKNKSLKSDLKKLLFDEETSDFTLIVQNDEGDEDDEDGELFEEIHVHKFILVARSGLFRDMFLNLNQNIKNVKDYSGKSLESIELLITFLYTDEIPITADTDQEFIREEFEDMVEFYQLNPKIPLLEIFDKCSKK</sequence>
<gene>
    <name evidence="3" type="ORF">M0813_10486</name>
</gene>
<dbReference type="PROSITE" id="PS50012">
    <property type="entry name" value="RCC1_3"/>
    <property type="match status" value="1"/>
</dbReference>
<name>A0ABQ8X2S3_9EUKA</name>
<comment type="caution">
    <text evidence="3">The sequence shown here is derived from an EMBL/GenBank/DDBJ whole genome shotgun (WGS) entry which is preliminary data.</text>
</comment>
<evidence type="ECO:0000313" key="3">
    <source>
        <dbReference type="EMBL" id="KAJ6226948.1"/>
    </source>
</evidence>
<dbReference type="SUPFAM" id="SSF50985">
    <property type="entry name" value="RCC1/BLIP-II"/>
    <property type="match status" value="1"/>
</dbReference>
<reference evidence="3" key="1">
    <citation type="submission" date="2022-08" db="EMBL/GenBank/DDBJ databases">
        <title>Novel sulfate-reducing endosymbionts in the free-living metamonad Anaeramoeba.</title>
        <authorList>
            <person name="Jerlstrom-Hultqvist J."/>
            <person name="Cepicka I."/>
            <person name="Gallot-Lavallee L."/>
            <person name="Salas-Leiva D."/>
            <person name="Curtis B.A."/>
            <person name="Zahonova K."/>
            <person name="Pipaliya S."/>
            <person name="Dacks J."/>
            <person name="Roger A.J."/>
        </authorList>
    </citation>
    <scope>NUCLEOTIDE SEQUENCE</scope>
    <source>
        <strain evidence="3">Schooner1</strain>
    </source>
</reference>
<dbReference type="Pfam" id="PF00415">
    <property type="entry name" value="RCC1"/>
    <property type="match status" value="1"/>
</dbReference>
<dbReference type="Proteomes" id="UP001150062">
    <property type="component" value="Unassembled WGS sequence"/>
</dbReference>
<dbReference type="PANTHER" id="PTHR45982">
    <property type="entry name" value="REGULATOR OF CHROMOSOME CONDENSATION"/>
    <property type="match status" value="1"/>
</dbReference>
<dbReference type="SMART" id="SM00225">
    <property type="entry name" value="BTB"/>
    <property type="match status" value="1"/>
</dbReference>
<dbReference type="InterPro" id="IPR011333">
    <property type="entry name" value="SKP1/BTB/POZ_sf"/>
</dbReference>
<dbReference type="InterPro" id="IPR051553">
    <property type="entry name" value="Ran_GTPase-activating"/>
</dbReference>
<feature type="domain" description="BTB" evidence="2">
    <location>
        <begin position="459"/>
        <end position="538"/>
    </location>
</feature>
<evidence type="ECO:0000259" key="2">
    <source>
        <dbReference type="PROSITE" id="PS50097"/>
    </source>
</evidence>
<evidence type="ECO:0000256" key="1">
    <source>
        <dbReference type="PROSITE-ProRule" id="PRU00235"/>
    </source>
</evidence>
<keyword evidence="4" id="KW-1185">Reference proteome</keyword>
<accession>A0ABQ8X2S3</accession>
<proteinExistence type="predicted"/>
<dbReference type="InterPro" id="IPR000408">
    <property type="entry name" value="Reg_chr_condens"/>
</dbReference>
<dbReference type="Gene3D" id="2.130.10.30">
    <property type="entry name" value="Regulator of chromosome condensation 1/beta-lactamase-inhibitor protein II"/>
    <property type="match status" value="1"/>
</dbReference>
<evidence type="ECO:0000313" key="4">
    <source>
        <dbReference type="Proteomes" id="UP001150062"/>
    </source>
</evidence>
<organism evidence="3 4">
    <name type="scientific">Anaeramoeba flamelloides</name>
    <dbReference type="NCBI Taxonomy" id="1746091"/>
    <lineage>
        <taxon>Eukaryota</taxon>
        <taxon>Metamonada</taxon>
        <taxon>Anaeramoebidae</taxon>
        <taxon>Anaeramoeba</taxon>
    </lineage>
</organism>
<dbReference type="Gene3D" id="3.30.710.10">
    <property type="entry name" value="Potassium Channel Kv1.1, Chain A"/>
    <property type="match status" value="1"/>
</dbReference>
<dbReference type="SUPFAM" id="SSF54695">
    <property type="entry name" value="POZ domain"/>
    <property type="match status" value="1"/>
</dbReference>
<feature type="repeat" description="RCC1" evidence="1">
    <location>
        <begin position="199"/>
        <end position="251"/>
    </location>
</feature>
<protein>
    <submittedName>
        <fullName evidence="3">Btk-binding protein-related</fullName>
    </submittedName>
</protein>
<dbReference type="EMBL" id="JAOAOG010000339">
    <property type="protein sequence ID" value="KAJ6226948.1"/>
    <property type="molecule type" value="Genomic_DNA"/>
</dbReference>